<dbReference type="Gene3D" id="2.40.30.10">
    <property type="entry name" value="Translation factors"/>
    <property type="match status" value="1"/>
</dbReference>
<comment type="similarity">
    <text evidence="1 7 8">Belongs to the universal ribosomal protein uL3 family.</text>
</comment>
<evidence type="ECO:0000256" key="4">
    <source>
        <dbReference type="ARBA" id="ARBA00022980"/>
    </source>
</evidence>
<dbReference type="HAMAP" id="MF_01325_B">
    <property type="entry name" value="Ribosomal_uL3_B"/>
    <property type="match status" value="1"/>
</dbReference>
<keyword evidence="2 7" id="KW-0699">rRNA-binding</keyword>
<dbReference type="InterPro" id="IPR019927">
    <property type="entry name" value="Ribosomal_uL3_bac/org-type"/>
</dbReference>
<dbReference type="RefSeq" id="WP_011345191.1">
    <property type="nucleotide sequence ID" value="NZ_ATYG01000024.1"/>
</dbReference>
<dbReference type="Proteomes" id="UP000604066">
    <property type="component" value="Unassembled WGS sequence"/>
</dbReference>
<evidence type="ECO:0000256" key="1">
    <source>
        <dbReference type="ARBA" id="ARBA00006540"/>
    </source>
</evidence>
<dbReference type="SUPFAM" id="SSF50447">
    <property type="entry name" value="Translation proteins"/>
    <property type="match status" value="1"/>
</dbReference>
<sequence length="209" mass="22811">MPKGILGRKVGMTQIFTEDGRAIPVTVIEAGPCVVVQKKTIANDGYNAIQLGFGEIKESKVNKPLKGHFNRANVKPMRYLREIRVENIDAYEVGQEIKVDIFTVGEKVDVTGISKGKGFAGGIKRHGFHRGPMAHGSKYHRRPGSLGAKGPARVFLGRKLPGRLGMERVTIQNLEVVKVDPERNLLVIKGSVPGIRGSLLIIKEAVKGK</sequence>
<dbReference type="PANTHER" id="PTHR11229:SF16">
    <property type="entry name" value="LARGE RIBOSOMAL SUBUNIT PROTEIN UL3C"/>
    <property type="match status" value="1"/>
</dbReference>
<dbReference type="InterPro" id="IPR000597">
    <property type="entry name" value="Ribosomal_uL3"/>
</dbReference>
<reference evidence="10 11" key="1">
    <citation type="submission" date="2020-07" db="EMBL/GenBank/DDBJ databases">
        <title>Genomic Encyclopedia of Type Strains, Phase III (KMG-III): the genomes of soil and plant-associated and newly described type strains.</title>
        <authorList>
            <person name="Whitman W."/>
        </authorList>
    </citation>
    <scope>NUCLEOTIDE SEQUENCE [LARGE SCALE GENOMIC DNA]</scope>
    <source>
        <strain evidence="10 11">DSM 11255</strain>
    </source>
</reference>
<name>A0ABX2RDH3_9THEO</name>
<accession>A0ABX2RDH3</accession>
<evidence type="ECO:0000313" key="10">
    <source>
        <dbReference type="EMBL" id="NYE57942.1"/>
    </source>
</evidence>
<dbReference type="Gene3D" id="3.30.160.810">
    <property type="match status" value="1"/>
</dbReference>
<comment type="subunit">
    <text evidence="7 9">Part of the 50S ribosomal subunit. Forms a cluster with proteins L14 and L19.</text>
</comment>
<gene>
    <name evidence="7" type="primary">rplC</name>
    <name evidence="10" type="ORF">HDG70_001657</name>
</gene>
<dbReference type="EMBL" id="JACCBS010000002">
    <property type="protein sequence ID" value="NYE57942.1"/>
    <property type="molecule type" value="Genomic_DNA"/>
</dbReference>
<keyword evidence="11" id="KW-1185">Reference proteome</keyword>
<dbReference type="Pfam" id="PF00297">
    <property type="entry name" value="Ribosomal_L3"/>
    <property type="match status" value="1"/>
</dbReference>
<dbReference type="GO" id="GO:0005840">
    <property type="term" value="C:ribosome"/>
    <property type="evidence" value="ECO:0007669"/>
    <property type="project" value="UniProtKB-KW"/>
</dbReference>
<organism evidence="10 11">
    <name type="scientific">Carboxydothermus ferrireducens DSM 11255</name>
    <dbReference type="NCBI Taxonomy" id="1119529"/>
    <lineage>
        <taxon>Bacteria</taxon>
        <taxon>Bacillati</taxon>
        <taxon>Bacillota</taxon>
        <taxon>Clostridia</taxon>
        <taxon>Thermoanaerobacterales</taxon>
        <taxon>Thermoanaerobacteraceae</taxon>
        <taxon>Carboxydothermus</taxon>
    </lineage>
</organism>
<protein>
    <recommendedName>
        <fullName evidence="6 7">Large ribosomal subunit protein uL3</fullName>
    </recommendedName>
</protein>
<dbReference type="PANTHER" id="PTHR11229">
    <property type="entry name" value="50S RIBOSOMAL PROTEIN L3"/>
    <property type="match status" value="1"/>
</dbReference>
<dbReference type="NCBIfam" id="TIGR03625">
    <property type="entry name" value="L3_bact"/>
    <property type="match status" value="1"/>
</dbReference>
<evidence type="ECO:0000256" key="7">
    <source>
        <dbReference type="HAMAP-Rule" id="MF_01325"/>
    </source>
</evidence>
<proteinExistence type="inferred from homology"/>
<comment type="caution">
    <text evidence="10">The sequence shown here is derived from an EMBL/GenBank/DDBJ whole genome shotgun (WGS) entry which is preliminary data.</text>
</comment>
<keyword evidence="5 7" id="KW-0687">Ribonucleoprotein</keyword>
<evidence type="ECO:0000313" key="11">
    <source>
        <dbReference type="Proteomes" id="UP000604066"/>
    </source>
</evidence>
<evidence type="ECO:0000256" key="9">
    <source>
        <dbReference type="RuleBase" id="RU003906"/>
    </source>
</evidence>
<evidence type="ECO:0000256" key="6">
    <source>
        <dbReference type="ARBA" id="ARBA00035243"/>
    </source>
</evidence>
<keyword evidence="4 7" id="KW-0689">Ribosomal protein</keyword>
<keyword evidence="3 7" id="KW-0694">RNA-binding</keyword>
<evidence type="ECO:0000256" key="3">
    <source>
        <dbReference type="ARBA" id="ARBA00022884"/>
    </source>
</evidence>
<dbReference type="InterPro" id="IPR019926">
    <property type="entry name" value="Ribosomal_uL3_CS"/>
</dbReference>
<dbReference type="InterPro" id="IPR009000">
    <property type="entry name" value="Transl_B-barrel_sf"/>
</dbReference>
<evidence type="ECO:0000256" key="5">
    <source>
        <dbReference type="ARBA" id="ARBA00023274"/>
    </source>
</evidence>
<evidence type="ECO:0000256" key="2">
    <source>
        <dbReference type="ARBA" id="ARBA00022730"/>
    </source>
</evidence>
<dbReference type="PROSITE" id="PS00474">
    <property type="entry name" value="RIBOSOMAL_L3"/>
    <property type="match status" value="1"/>
</dbReference>
<comment type="function">
    <text evidence="7 9">One of the primary rRNA binding proteins, it binds directly near the 3'-end of the 23S rRNA, where it nucleates assembly of the 50S subunit.</text>
</comment>
<evidence type="ECO:0000256" key="8">
    <source>
        <dbReference type="RuleBase" id="RU003905"/>
    </source>
</evidence>